<dbReference type="PROSITE" id="PS50067">
    <property type="entry name" value="KINESIN_MOTOR_2"/>
    <property type="match status" value="1"/>
</dbReference>
<keyword evidence="8" id="KW-1185">Reference proteome</keyword>
<dbReference type="EMBL" id="JBBJCI010000291">
    <property type="protein sequence ID" value="KAK7235621.1"/>
    <property type="molecule type" value="Genomic_DNA"/>
</dbReference>
<feature type="compositionally biased region" description="Low complexity" evidence="5">
    <location>
        <begin position="218"/>
        <end position="237"/>
    </location>
</feature>
<feature type="region of interest" description="Disordered" evidence="5">
    <location>
        <begin position="204"/>
        <end position="241"/>
    </location>
</feature>
<evidence type="ECO:0000256" key="3">
    <source>
        <dbReference type="PROSITE-ProRule" id="PRU00283"/>
    </source>
</evidence>
<accession>A0ABR1FQ92</accession>
<name>A0ABR1FQ92_AURAN</name>
<dbReference type="PANTHER" id="PTHR47968:SF75">
    <property type="entry name" value="CENTROMERE-ASSOCIATED PROTEIN E"/>
    <property type="match status" value="1"/>
</dbReference>
<evidence type="ECO:0000256" key="4">
    <source>
        <dbReference type="SAM" id="Coils"/>
    </source>
</evidence>
<evidence type="ECO:0000256" key="2">
    <source>
        <dbReference type="ARBA" id="ARBA00023175"/>
    </source>
</evidence>
<reference evidence="7 8" key="1">
    <citation type="submission" date="2024-03" db="EMBL/GenBank/DDBJ databases">
        <title>Aureococcus anophagefferens CCMP1851 and Kratosvirus quantuckense: Draft genome of a second virus-susceptible host strain in the model system.</title>
        <authorList>
            <person name="Chase E."/>
            <person name="Truchon A.R."/>
            <person name="Schepens W."/>
            <person name="Wilhelm S.W."/>
        </authorList>
    </citation>
    <scope>NUCLEOTIDE SEQUENCE [LARGE SCALE GENOMIC DNA]</scope>
    <source>
        <strain evidence="7 8">CCMP1851</strain>
    </source>
</reference>
<organism evidence="7 8">
    <name type="scientific">Aureococcus anophagefferens</name>
    <name type="common">Harmful bloom alga</name>
    <dbReference type="NCBI Taxonomy" id="44056"/>
    <lineage>
        <taxon>Eukaryota</taxon>
        <taxon>Sar</taxon>
        <taxon>Stramenopiles</taxon>
        <taxon>Ochrophyta</taxon>
        <taxon>Pelagophyceae</taxon>
        <taxon>Pelagomonadales</taxon>
        <taxon>Pelagomonadaceae</taxon>
        <taxon>Aureococcus</taxon>
    </lineage>
</organism>
<proteinExistence type="inferred from homology"/>
<keyword evidence="2" id="KW-0505">Motor protein</keyword>
<dbReference type="InterPro" id="IPR027640">
    <property type="entry name" value="Kinesin-like_fam"/>
</dbReference>
<dbReference type="InterPro" id="IPR036961">
    <property type="entry name" value="Kinesin_motor_dom_sf"/>
</dbReference>
<evidence type="ECO:0000259" key="6">
    <source>
        <dbReference type="PROSITE" id="PS50067"/>
    </source>
</evidence>
<dbReference type="InterPro" id="IPR001752">
    <property type="entry name" value="Kinesin_motor_dom"/>
</dbReference>
<comment type="caution">
    <text evidence="3">Lacks conserved residue(s) required for the propagation of feature annotation.</text>
</comment>
<sequence>MTTAPVHLDESLSTLRFGQLCKLIKNAAQENVQMTDKMVAAPLQQEVSDLKQELSRVKSAVAEHGGEDFANLVEGHETSAFAVVAKREREHRELERALHHATKKRRRARALEGREATCVEREHTVKRNLKRVALELDATRVERDAARAAADSGREVDARDANAAAGALLGEAMMKHAMATIEANRAKDARAELLAREEACESFCGARGPRGRSRRGSRTWSGGSRGSATSRTASASSWRRRRTCWRGAGAWRRSSRRSGTRRALQLKNTDDGVLGEQLEAAKASHRDLKAARAALDKADETRDAAAAAARPPPRRTERASRRKLQRAPGQEKGALDDARREAEGALAQRPPATIDEHGAVAALLDLRPPEVPATPSSGRCRCPRTSARAASDGDAPGEARPPPPKARLWGKLRDAVASPKASPTKSLFDVVRRSLSPPASPASSPVGPGGLANVSGESRAAAGGDGEATDDDDPPPAPVVAAPPPPPLEDRQVSRVPVAPGRVPVVHLRL</sequence>
<comment type="similarity">
    <text evidence="3">Belongs to the TRAFAC class myosin-kinesin ATPase superfamily. Kinesin family.</text>
</comment>
<evidence type="ECO:0000313" key="7">
    <source>
        <dbReference type="EMBL" id="KAK7235621.1"/>
    </source>
</evidence>
<evidence type="ECO:0000313" key="8">
    <source>
        <dbReference type="Proteomes" id="UP001363151"/>
    </source>
</evidence>
<feature type="coiled-coil region" evidence="4">
    <location>
        <begin position="84"/>
        <end position="111"/>
    </location>
</feature>
<gene>
    <name evidence="7" type="ORF">SO694_00066054</name>
</gene>
<evidence type="ECO:0000256" key="1">
    <source>
        <dbReference type="ARBA" id="ARBA00023054"/>
    </source>
</evidence>
<keyword evidence="1 4" id="KW-0175">Coiled coil</keyword>
<feature type="compositionally biased region" description="Basic and acidic residues" evidence="5">
    <location>
        <begin position="333"/>
        <end position="343"/>
    </location>
</feature>
<dbReference type="Proteomes" id="UP001363151">
    <property type="component" value="Unassembled WGS sequence"/>
</dbReference>
<dbReference type="PANTHER" id="PTHR47968">
    <property type="entry name" value="CENTROMERE PROTEIN E"/>
    <property type="match status" value="1"/>
</dbReference>
<protein>
    <recommendedName>
        <fullName evidence="6">Kinesin motor domain-containing protein</fullName>
    </recommendedName>
</protein>
<feature type="compositionally biased region" description="Low complexity" evidence="5">
    <location>
        <begin position="433"/>
        <end position="446"/>
    </location>
</feature>
<comment type="caution">
    <text evidence="7">The sequence shown here is derived from an EMBL/GenBank/DDBJ whole genome shotgun (WGS) entry which is preliminary data.</text>
</comment>
<feature type="compositionally biased region" description="Pro residues" evidence="5">
    <location>
        <begin position="475"/>
        <end position="487"/>
    </location>
</feature>
<evidence type="ECO:0000256" key="5">
    <source>
        <dbReference type="SAM" id="MobiDB-lite"/>
    </source>
</evidence>
<feature type="region of interest" description="Disordered" evidence="5">
    <location>
        <begin position="291"/>
        <end position="500"/>
    </location>
</feature>
<feature type="compositionally biased region" description="Basic and acidic residues" evidence="5">
    <location>
        <begin position="291"/>
        <end position="303"/>
    </location>
</feature>
<feature type="domain" description="Kinesin motor" evidence="6">
    <location>
        <begin position="1"/>
        <end position="24"/>
    </location>
</feature>
<dbReference type="Gene3D" id="3.40.850.10">
    <property type="entry name" value="Kinesin motor domain"/>
    <property type="match status" value="1"/>
</dbReference>